<dbReference type="GO" id="GO:0006355">
    <property type="term" value="P:regulation of DNA-templated transcription"/>
    <property type="evidence" value="ECO:0007669"/>
    <property type="project" value="InterPro"/>
</dbReference>
<dbReference type="Proteomes" id="UP000265419">
    <property type="component" value="Unassembled WGS sequence"/>
</dbReference>
<dbReference type="Gene3D" id="1.10.10.10">
    <property type="entry name" value="Winged helix-like DNA-binding domain superfamily/Winged helix DNA-binding domain"/>
    <property type="match status" value="1"/>
</dbReference>
<dbReference type="Pfam" id="PF09339">
    <property type="entry name" value="HTH_IclR"/>
    <property type="match status" value="1"/>
</dbReference>
<dbReference type="GO" id="GO:0003677">
    <property type="term" value="F:DNA binding"/>
    <property type="evidence" value="ECO:0007669"/>
    <property type="project" value="InterPro"/>
</dbReference>
<name>A0A399JB64_9MICC</name>
<dbReference type="EMBL" id="QQXK01000011">
    <property type="protein sequence ID" value="RII42454.1"/>
    <property type="molecule type" value="Genomic_DNA"/>
</dbReference>
<keyword evidence="4" id="KW-1185">Reference proteome</keyword>
<proteinExistence type="inferred from homology"/>
<dbReference type="InterPro" id="IPR036390">
    <property type="entry name" value="WH_DNA-bd_sf"/>
</dbReference>
<sequence length="384" mass="40831">MTSIDTSDVATLRRLNAQTTLDCLRQEPTTWFTVRELAISTDLSRPTVSRVLEDLEQAGWVLSMAGQPGGTGRPARRFCFNGGAGLILSVDAGLYSFNVMVSDLAGTPRAELTERPPLISTSEEFVAHFKDIAERCLAEAGPDTPLRAITIGLPGPVDANGKLRVSVTTPEWTGLDVADGIRALYPEASLLVGRDGEFDTLAELTSGSLQGVQTAVHVTFSDRCRATLVVGGKIVRGAHGLAGSCPQPHGVGENMTASWTPLRDLIYGDHPRQRMSEIIAAAQEGSASDIDVLTRYAEALVPRVSFLVRAVAPEVLVLGGQMLALPEIALPPLEGAVREAAGLDHGNELDLTRVPEVRLAHYRSAHAGPMGGIYAALAAIDWTV</sequence>
<evidence type="ECO:0000313" key="4">
    <source>
        <dbReference type="Proteomes" id="UP000265419"/>
    </source>
</evidence>
<accession>A0A399JB64</accession>
<dbReference type="SUPFAM" id="SSF53067">
    <property type="entry name" value="Actin-like ATPase domain"/>
    <property type="match status" value="1"/>
</dbReference>
<comment type="similarity">
    <text evidence="1">Belongs to the ROK (NagC/XylR) family.</text>
</comment>
<dbReference type="InterPro" id="IPR036388">
    <property type="entry name" value="WH-like_DNA-bd_sf"/>
</dbReference>
<dbReference type="Gene3D" id="3.30.420.40">
    <property type="match status" value="2"/>
</dbReference>
<evidence type="ECO:0000256" key="1">
    <source>
        <dbReference type="ARBA" id="ARBA00006479"/>
    </source>
</evidence>
<dbReference type="SUPFAM" id="SSF46785">
    <property type="entry name" value="Winged helix' DNA-binding domain"/>
    <property type="match status" value="1"/>
</dbReference>
<gene>
    <name evidence="3" type="ORF">DWB68_06805</name>
</gene>
<dbReference type="InterPro" id="IPR000600">
    <property type="entry name" value="ROK"/>
</dbReference>
<protein>
    <submittedName>
        <fullName evidence="3">ROK family transcriptional regulator</fullName>
    </submittedName>
</protein>
<reference evidence="3 4" key="1">
    <citation type="submission" date="2018-07" db="EMBL/GenBank/DDBJ databases">
        <title>Arthrobacter sp. nov., isolated from raw cow's milk with high bacterial count.</title>
        <authorList>
            <person name="Hahne J."/>
            <person name="Isele D."/>
            <person name="Lipski A."/>
        </authorList>
    </citation>
    <scope>NUCLEOTIDE SEQUENCE [LARGE SCALE GENOMIC DNA]</scope>
    <source>
        <strain evidence="3 4">JZ R-35</strain>
    </source>
</reference>
<dbReference type="InterPro" id="IPR043129">
    <property type="entry name" value="ATPase_NBD"/>
</dbReference>
<comment type="caution">
    <text evidence="3">The sequence shown here is derived from an EMBL/GenBank/DDBJ whole genome shotgun (WGS) entry which is preliminary data.</text>
</comment>
<evidence type="ECO:0000259" key="2">
    <source>
        <dbReference type="Pfam" id="PF09339"/>
    </source>
</evidence>
<dbReference type="PANTHER" id="PTHR18964:SF149">
    <property type="entry name" value="BIFUNCTIONAL UDP-N-ACETYLGLUCOSAMINE 2-EPIMERASE_N-ACETYLMANNOSAMINE KINASE"/>
    <property type="match status" value="1"/>
</dbReference>
<dbReference type="PANTHER" id="PTHR18964">
    <property type="entry name" value="ROK (REPRESSOR, ORF, KINASE) FAMILY"/>
    <property type="match status" value="1"/>
</dbReference>
<evidence type="ECO:0000313" key="3">
    <source>
        <dbReference type="EMBL" id="RII42454.1"/>
    </source>
</evidence>
<organism evidence="3 4">
    <name type="scientific">Galactobacter valiniphilus</name>
    <dbReference type="NCBI Taxonomy" id="2676122"/>
    <lineage>
        <taxon>Bacteria</taxon>
        <taxon>Bacillati</taxon>
        <taxon>Actinomycetota</taxon>
        <taxon>Actinomycetes</taxon>
        <taxon>Micrococcales</taxon>
        <taxon>Micrococcaceae</taxon>
        <taxon>Galactobacter</taxon>
    </lineage>
</organism>
<feature type="domain" description="HTH iclR-type" evidence="2">
    <location>
        <begin position="21"/>
        <end position="61"/>
    </location>
</feature>
<dbReference type="AlphaFoldDB" id="A0A399JB64"/>
<dbReference type="RefSeq" id="WP_119424396.1">
    <property type="nucleotide sequence ID" value="NZ_QQXK01000011.1"/>
</dbReference>
<dbReference type="Pfam" id="PF00480">
    <property type="entry name" value="ROK"/>
    <property type="match status" value="1"/>
</dbReference>
<dbReference type="InterPro" id="IPR005471">
    <property type="entry name" value="Tscrpt_reg_IclR_N"/>
</dbReference>